<organism evidence="3 4">
    <name type="scientific">Cladorrhinum samala</name>
    <dbReference type="NCBI Taxonomy" id="585594"/>
    <lineage>
        <taxon>Eukaryota</taxon>
        <taxon>Fungi</taxon>
        <taxon>Dikarya</taxon>
        <taxon>Ascomycota</taxon>
        <taxon>Pezizomycotina</taxon>
        <taxon>Sordariomycetes</taxon>
        <taxon>Sordariomycetidae</taxon>
        <taxon>Sordariales</taxon>
        <taxon>Podosporaceae</taxon>
        <taxon>Cladorrhinum</taxon>
    </lineage>
</organism>
<feature type="transmembrane region" description="Helical" evidence="2">
    <location>
        <begin position="65"/>
        <end position="85"/>
    </location>
</feature>
<evidence type="ECO:0000313" key="3">
    <source>
        <dbReference type="EMBL" id="KAK4463321.1"/>
    </source>
</evidence>
<gene>
    <name evidence="3" type="ORF">QBC42DRAFT_223166</name>
</gene>
<keyword evidence="2" id="KW-0472">Membrane</keyword>
<dbReference type="EMBL" id="MU864961">
    <property type="protein sequence ID" value="KAK4463321.1"/>
    <property type="molecule type" value="Genomic_DNA"/>
</dbReference>
<evidence type="ECO:0000256" key="2">
    <source>
        <dbReference type="SAM" id="Phobius"/>
    </source>
</evidence>
<keyword evidence="4" id="KW-1185">Reference proteome</keyword>
<feature type="transmembrane region" description="Helical" evidence="2">
    <location>
        <begin position="132"/>
        <end position="155"/>
    </location>
</feature>
<dbReference type="PANTHER" id="PTHR42044">
    <property type="entry name" value="DUF676 DOMAIN-CONTAINING PROTEIN-RELATED"/>
    <property type="match status" value="1"/>
</dbReference>
<comment type="caution">
    <text evidence="3">The sequence shown here is derived from an EMBL/GenBank/DDBJ whole genome shotgun (WGS) entry which is preliminary data.</text>
</comment>
<feature type="region of interest" description="Disordered" evidence="1">
    <location>
        <begin position="305"/>
        <end position="358"/>
    </location>
</feature>
<reference evidence="3" key="1">
    <citation type="journal article" date="2023" name="Mol. Phylogenet. Evol.">
        <title>Genome-scale phylogeny and comparative genomics of the fungal order Sordariales.</title>
        <authorList>
            <person name="Hensen N."/>
            <person name="Bonometti L."/>
            <person name="Westerberg I."/>
            <person name="Brannstrom I.O."/>
            <person name="Guillou S."/>
            <person name="Cros-Aarteil S."/>
            <person name="Calhoun S."/>
            <person name="Haridas S."/>
            <person name="Kuo A."/>
            <person name="Mondo S."/>
            <person name="Pangilinan J."/>
            <person name="Riley R."/>
            <person name="LaButti K."/>
            <person name="Andreopoulos B."/>
            <person name="Lipzen A."/>
            <person name="Chen C."/>
            <person name="Yan M."/>
            <person name="Daum C."/>
            <person name="Ng V."/>
            <person name="Clum A."/>
            <person name="Steindorff A."/>
            <person name="Ohm R.A."/>
            <person name="Martin F."/>
            <person name="Silar P."/>
            <person name="Natvig D.O."/>
            <person name="Lalanne C."/>
            <person name="Gautier V."/>
            <person name="Ament-Velasquez S.L."/>
            <person name="Kruys A."/>
            <person name="Hutchinson M.I."/>
            <person name="Powell A.J."/>
            <person name="Barry K."/>
            <person name="Miller A.N."/>
            <person name="Grigoriev I.V."/>
            <person name="Debuchy R."/>
            <person name="Gladieux P."/>
            <person name="Hiltunen Thoren M."/>
            <person name="Johannesson H."/>
        </authorList>
    </citation>
    <scope>NUCLEOTIDE SEQUENCE</scope>
    <source>
        <strain evidence="3">PSN324</strain>
    </source>
</reference>
<accession>A0AAV9HU82</accession>
<keyword evidence="2" id="KW-1133">Transmembrane helix</keyword>
<dbReference type="Proteomes" id="UP001321749">
    <property type="component" value="Unassembled WGS sequence"/>
</dbReference>
<protein>
    <submittedName>
        <fullName evidence="3">Uncharacterized protein</fullName>
    </submittedName>
</protein>
<name>A0AAV9HU82_9PEZI</name>
<feature type="region of interest" description="Disordered" evidence="1">
    <location>
        <begin position="1"/>
        <end position="36"/>
    </location>
</feature>
<dbReference type="AlphaFoldDB" id="A0AAV9HU82"/>
<keyword evidence="2" id="KW-0812">Transmembrane</keyword>
<sequence length="507" mass="56493">MATVYTPLASSWRGQGNEQPTHPPATTTTSPRCSNGKNKTTKFFGSQIGGRSVINYSYTDMPWKLMGWDLLYFFKYLYAFPYIVWPITPTDSGDLSELSLTRGNIFSISMHLLLLILQLLFIFGLLPVVFFLPVWTAIVLIALFILLNYGLCLLLNGGTQVEHHSSPEYAPRLEQHAKEQWIYINGICAGEHWLQSNLNRLAATFKRPILGIHNKTSGLIFDVLEVLIQRNWGYATKDVRVCYRIIKEKLYDDQYDKVVFILHSQGAVEGGMLLDWLLQELPQDILGKLEVYTFGNAANHFNNPYMHKSGQGKAESDPLRAGTDSTLQGSAGPSGERSRSRGGEVEGGNAPSLQSLASSSNVAHPSVISDRVIGHIEHYAYTTDFVALWGVLHFATSKMASDTLPRFIGRVFCRTSPRGGHQFVQHYLDGMFPLERDEETGELKGCDEDNEFMESEVVVAGCGLEEVYGVTATASRREGGEGEGVTMKVKQLSRLWGYRNGGSPETR</sequence>
<reference evidence="3" key="2">
    <citation type="submission" date="2023-06" db="EMBL/GenBank/DDBJ databases">
        <authorList>
            <consortium name="Lawrence Berkeley National Laboratory"/>
            <person name="Mondo S.J."/>
            <person name="Hensen N."/>
            <person name="Bonometti L."/>
            <person name="Westerberg I."/>
            <person name="Brannstrom I.O."/>
            <person name="Guillou S."/>
            <person name="Cros-Aarteil S."/>
            <person name="Calhoun S."/>
            <person name="Haridas S."/>
            <person name="Kuo A."/>
            <person name="Pangilinan J."/>
            <person name="Riley R."/>
            <person name="Labutti K."/>
            <person name="Andreopoulos B."/>
            <person name="Lipzen A."/>
            <person name="Chen C."/>
            <person name="Yanf M."/>
            <person name="Daum C."/>
            <person name="Ng V."/>
            <person name="Clum A."/>
            <person name="Steindorff A."/>
            <person name="Ohm R."/>
            <person name="Martin F."/>
            <person name="Silar P."/>
            <person name="Natvig D."/>
            <person name="Lalanne C."/>
            <person name="Gautier V."/>
            <person name="Ament-Velasquez S.L."/>
            <person name="Kruys A."/>
            <person name="Hutchinson M.I."/>
            <person name="Powell A.J."/>
            <person name="Barry K."/>
            <person name="Miller A.N."/>
            <person name="Grigoriev I.V."/>
            <person name="Debuchy R."/>
            <person name="Gladieux P."/>
            <person name="Thoren M.H."/>
            <person name="Johannesson H."/>
        </authorList>
    </citation>
    <scope>NUCLEOTIDE SEQUENCE</scope>
    <source>
        <strain evidence="3">PSN324</strain>
    </source>
</reference>
<dbReference type="PANTHER" id="PTHR42044:SF1">
    <property type="entry name" value="DUF676 DOMAIN-CONTAINING PROTEIN"/>
    <property type="match status" value="1"/>
</dbReference>
<evidence type="ECO:0000313" key="4">
    <source>
        <dbReference type="Proteomes" id="UP001321749"/>
    </source>
</evidence>
<proteinExistence type="predicted"/>
<feature type="transmembrane region" description="Helical" evidence="2">
    <location>
        <begin position="105"/>
        <end position="126"/>
    </location>
</feature>
<feature type="compositionally biased region" description="Polar residues" evidence="1">
    <location>
        <begin position="8"/>
        <end position="19"/>
    </location>
</feature>
<evidence type="ECO:0000256" key="1">
    <source>
        <dbReference type="SAM" id="MobiDB-lite"/>
    </source>
</evidence>